<evidence type="ECO:0000313" key="3">
    <source>
        <dbReference type="EMBL" id="TKR64461.1"/>
    </source>
</evidence>
<feature type="region of interest" description="Disordered" evidence="1">
    <location>
        <begin position="470"/>
        <end position="489"/>
    </location>
</feature>
<reference evidence="3 4" key="2">
    <citation type="journal article" date="2019" name="G3 (Bethesda)">
        <title>Hybrid Assembly of the Genome of the Entomopathogenic Nematode Steinernema carpocapsae Identifies the X-Chromosome.</title>
        <authorList>
            <person name="Serra L."/>
            <person name="Macchietto M."/>
            <person name="Macias-Munoz A."/>
            <person name="McGill C.J."/>
            <person name="Rodriguez I.M."/>
            <person name="Rodriguez B."/>
            <person name="Murad R."/>
            <person name="Mortazavi A."/>
        </authorList>
    </citation>
    <scope>NUCLEOTIDE SEQUENCE [LARGE SCALE GENOMIC DNA]</scope>
    <source>
        <strain evidence="3 4">ALL</strain>
    </source>
</reference>
<name>A0A4U5M6G0_STECR</name>
<dbReference type="SUPFAM" id="SSF48452">
    <property type="entry name" value="TPR-like"/>
    <property type="match status" value="2"/>
</dbReference>
<dbReference type="Pfam" id="PF13424">
    <property type="entry name" value="TPR_12"/>
    <property type="match status" value="1"/>
</dbReference>
<evidence type="ECO:0000313" key="4">
    <source>
        <dbReference type="Proteomes" id="UP000298663"/>
    </source>
</evidence>
<protein>
    <recommendedName>
        <fullName evidence="2">CLU central domain-containing protein</fullName>
    </recommendedName>
</protein>
<organism evidence="3 4">
    <name type="scientific">Steinernema carpocapsae</name>
    <name type="common">Entomopathogenic nematode</name>
    <dbReference type="NCBI Taxonomy" id="34508"/>
    <lineage>
        <taxon>Eukaryota</taxon>
        <taxon>Metazoa</taxon>
        <taxon>Ecdysozoa</taxon>
        <taxon>Nematoda</taxon>
        <taxon>Chromadorea</taxon>
        <taxon>Rhabditida</taxon>
        <taxon>Tylenchina</taxon>
        <taxon>Panagrolaimomorpha</taxon>
        <taxon>Strongyloidoidea</taxon>
        <taxon>Steinernematidae</taxon>
        <taxon>Steinernema</taxon>
    </lineage>
</organism>
<dbReference type="Gene3D" id="1.25.40.10">
    <property type="entry name" value="Tetratricopeptide repeat domain"/>
    <property type="match status" value="2"/>
</dbReference>
<dbReference type="GO" id="GO:0003729">
    <property type="term" value="F:mRNA binding"/>
    <property type="evidence" value="ECO:0007669"/>
    <property type="project" value="TreeGrafter"/>
</dbReference>
<keyword evidence="4" id="KW-1185">Reference proteome</keyword>
<dbReference type="Proteomes" id="UP000298663">
    <property type="component" value="Unassembled WGS sequence"/>
</dbReference>
<evidence type="ECO:0000256" key="1">
    <source>
        <dbReference type="SAM" id="MobiDB-lite"/>
    </source>
</evidence>
<feature type="region of interest" description="Disordered" evidence="1">
    <location>
        <begin position="42"/>
        <end position="78"/>
    </location>
</feature>
<proteinExistence type="predicted"/>
<sequence>MMELFCRSAKHVFRPYVQDVAPSSFASAVAHFLNCVFGSQPTSNGRVSPVQGESPVAEEPKKSKKGKKKFGGSSSTSTGSYFNGRKVSDAWNKFSAVDFWKKLRADCESYYGFEIEQESPVTFFEKFAVSKMAVLRRFCVVVGIQLVAKNFNLDSSKARLPFSDEDVYNMVPIVKHVHKKSHDASNLFLAGQTKMQQGHLRDGYEHVAEALNLMNSVYGSLHEDMAACLRVLARIAYILGEPGEAFVHQHKAVFTSERCLGLDHAQTITDYIQLAHFTFANLRIGASLRILYRARYLLLLAFGEEHPLMSQIDANIGCILYAVNQHDLALKYLESAKKLHEASMSGNKNLKTAIIYHLLARVNSNRGDFRQSLQMEREAFNIYSNTFGPNHEKTKESGEHMKHFTHEAVKFQKRINQASATCCSTGKSKEKLADVITQPLPHPSITTILEILNILNGIIFISVPKKTEEAEQKGATAIKQEPEDDVDLD</sequence>
<dbReference type="Pfam" id="PF13374">
    <property type="entry name" value="TPR_10"/>
    <property type="match status" value="1"/>
</dbReference>
<dbReference type="Pfam" id="PF12807">
    <property type="entry name" value="eIF3_p135"/>
    <property type="match status" value="1"/>
</dbReference>
<accession>A0A4U5M6G0</accession>
<dbReference type="PANTHER" id="PTHR12601:SF6">
    <property type="entry name" value="CLUSTERED MITOCHONDRIA PROTEIN HOMOLOG"/>
    <property type="match status" value="1"/>
</dbReference>
<dbReference type="GO" id="GO:0005737">
    <property type="term" value="C:cytoplasm"/>
    <property type="evidence" value="ECO:0007669"/>
    <property type="project" value="TreeGrafter"/>
</dbReference>
<dbReference type="EMBL" id="AZBU02000009">
    <property type="protein sequence ID" value="TKR64461.1"/>
    <property type="molecule type" value="Genomic_DNA"/>
</dbReference>
<gene>
    <name evidence="3" type="ORF">L596_024988</name>
</gene>
<dbReference type="OrthoDB" id="1414216at2759"/>
<evidence type="ECO:0000259" key="2">
    <source>
        <dbReference type="Pfam" id="PF12807"/>
    </source>
</evidence>
<dbReference type="GO" id="GO:0048312">
    <property type="term" value="P:intracellular distribution of mitochondria"/>
    <property type="evidence" value="ECO:0007669"/>
    <property type="project" value="TreeGrafter"/>
</dbReference>
<dbReference type="AlphaFoldDB" id="A0A4U5M6G0"/>
<dbReference type="InterPro" id="IPR027523">
    <property type="entry name" value="CLU_prot"/>
</dbReference>
<dbReference type="PANTHER" id="PTHR12601">
    <property type="entry name" value="EUKARYOTIC TRANSLATION INITIATION FACTOR 3 SUBUNIT EIF-3"/>
    <property type="match status" value="1"/>
</dbReference>
<dbReference type="STRING" id="34508.A0A4U5M6G0"/>
<dbReference type="CDD" id="cd15466">
    <property type="entry name" value="CLU-central"/>
    <property type="match status" value="1"/>
</dbReference>
<feature type="domain" description="CLU central" evidence="2">
    <location>
        <begin position="2"/>
        <end position="152"/>
    </location>
</feature>
<reference evidence="3 4" key="1">
    <citation type="journal article" date="2015" name="Genome Biol.">
        <title>Comparative genomics of Steinernema reveals deeply conserved gene regulatory networks.</title>
        <authorList>
            <person name="Dillman A.R."/>
            <person name="Macchietto M."/>
            <person name="Porter C.F."/>
            <person name="Rogers A."/>
            <person name="Williams B."/>
            <person name="Antoshechkin I."/>
            <person name="Lee M.M."/>
            <person name="Goodwin Z."/>
            <person name="Lu X."/>
            <person name="Lewis E.E."/>
            <person name="Goodrich-Blair H."/>
            <person name="Stock S.P."/>
            <person name="Adams B.J."/>
            <person name="Sternberg P.W."/>
            <person name="Mortazavi A."/>
        </authorList>
    </citation>
    <scope>NUCLEOTIDE SEQUENCE [LARGE SCALE GENOMIC DNA]</scope>
    <source>
        <strain evidence="3 4">ALL</strain>
    </source>
</reference>
<dbReference type="InterPro" id="IPR011990">
    <property type="entry name" value="TPR-like_helical_dom_sf"/>
</dbReference>
<dbReference type="InterPro" id="IPR033646">
    <property type="entry name" value="CLU-central"/>
</dbReference>
<comment type="caution">
    <text evidence="3">The sequence shown here is derived from an EMBL/GenBank/DDBJ whole genome shotgun (WGS) entry which is preliminary data.</text>
</comment>